<dbReference type="EMBL" id="AP023213">
    <property type="protein sequence ID" value="BCG49127.1"/>
    <property type="molecule type" value="Genomic_DNA"/>
</dbReference>
<evidence type="ECO:0000259" key="1">
    <source>
        <dbReference type="PROSITE" id="PS51831"/>
    </source>
</evidence>
<protein>
    <submittedName>
        <fullName evidence="3">HD domain protein</fullName>
    </submittedName>
</protein>
<dbReference type="InterPro" id="IPR037522">
    <property type="entry name" value="HD_GYP_dom"/>
</dbReference>
<dbReference type="NCBIfam" id="TIGR00277">
    <property type="entry name" value="HDIG"/>
    <property type="match status" value="1"/>
</dbReference>
<dbReference type="PANTHER" id="PTHR43155:SF2">
    <property type="entry name" value="CYCLIC DI-GMP PHOSPHODIESTERASE PA4108"/>
    <property type="match status" value="1"/>
</dbReference>
<dbReference type="PROSITE" id="PS51831">
    <property type="entry name" value="HD"/>
    <property type="match status" value="1"/>
</dbReference>
<dbReference type="SUPFAM" id="SSF109604">
    <property type="entry name" value="HD-domain/PDEase-like"/>
    <property type="match status" value="1"/>
</dbReference>
<dbReference type="RefSeq" id="WP_185243659.1">
    <property type="nucleotide sequence ID" value="NZ_AP023213.1"/>
</dbReference>
<dbReference type="SMART" id="SM00471">
    <property type="entry name" value="HDc"/>
    <property type="match status" value="1"/>
</dbReference>
<dbReference type="PANTHER" id="PTHR43155">
    <property type="entry name" value="CYCLIC DI-GMP PHOSPHODIESTERASE PA4108-RELATED"/>
    <property type="match status" value="1"/>
</dbReference>
<reference evidence="3 4" key="1">
    <citation type="submission" date="2020-06" db="EMBL/GenBank/DDBJ databases">
        <title>Interaction of electrochemicaly active bacteria, Geobacter bremensis R4 on different carbon anode.</title>
        <authorList>
            <person name="Meng L."/>
            <person name="Yoshida N."/>
        </authorList>
    </citation>
    <scope>NUCLEOTIDE SEQUENCE [LARGE SCALE GENOMIC DNA]</scope>
    <source>
        <strain evidence="3 4">R4</strain>
    </source>
</reference>
<dbReference type="Pfam" id="PF13487">
    <property type="entry name" value="HD_5"/>
    <property type="match status" value="1"/>
</dbReference>
<dbReference type="KEGG" id="gbn:GEOBRER4_38770"/>
<evidence type="ECO:0000259" key="2">
    <source>
        <dbReference type="PROSITE" id="PS51832"/>
    </source>
</evidence>
<name>A0A6S6M460_9BACT</name>
<dbReference type="InterPro" id="IPR006674">
    <property type="entry name" value="HD_domain"/>
</dbReference>
<feature type="domain" description="HD-GYP" evidence="2">
    <location>
        <begin position="177"/>
        <end position="373"/>
    </location>
</feature>
<feature type="domain" description="HD" evidence="1">
    <location>
        <begin position="199"/>
        <end position="322"/>
    </location>
</feature>
<organism evidence="3 4">
    <name type="scientific">Citrifermentans bremense</name>
    <dbReference type="NCBI Taxonomy" id="60035"/>
    <lineage>
        <taxon>Bacteria</taxon>
        <taxon>Pseudomonadati</taxon>
        <taxon>Thermodesulfobacteriota</taxon>
        <taxon>Desulfuromonadia</taxon>
        <taxon>Geobacterales</taxon>
        <taxon>Geobacteraceae</taxon>
        <taxon>Citrifermentans</taxon>
    </lineage>
</organism>
<evidence type="ECO:0000313" key="3">
    <source>
        <dbReference type="EMBL" id="BCG49127.1"/>
    </source>
</evidence>
<dbReference type="InterPro" id="IPR003607">
    <property type="entry name" value="HD/PDEase_dom"/>
</dbReference>
<evidence type="ECO:0000313" key="4">
    <source>
        <dbReference type="Proteomes" id="UP000515472"/>
    </source>
</evidence>
<dbReference type="AlphaFoldDB" id="A0A6S6M460"/>
<gene>
    <name evidence="3" type="ORF">GEOBRER4_n4032</name>
</gene>
<dbReference type="CDD" id="cd00077">
    <property type="entry name" value="HDc"/>
    <property type="match status" value="1"/>
</dbReference>
<keyword evidence="4" id="KW-1185">Reference proteome</keyword>
<dbReference type="PROSITE" id="PS51832">
    <property type="entry name" value="HD_GYP"/>
    <property type="match status" value="1"/>
</dbReference>
<dbReference type="Proteomes" id="UP000515472">
    <property type="component" value="Chromosome"/>
</dbReference>
<accession>A0A6S6M460</accession>
<sequence length="436" mass="47196">MIDGLQHAQRLATLLSGAIKGAGLYPPGHPASLQPFREMENLMLVLQRNGGDLRLAVVDGVLSVGEHLFFAPPAPLQELINRLEEKGIAGLVLKPGVLAPDLSVLARLLAEGSGEAGELSRGLKEAGVKLIEVMEEDSLSHTYNEAVSAVRDIFEEIGKGRIPNSRRMLTVVSSLASAAIKEPAALLGLALIKDYDNYTFQHSVNVGVLSMALSASMGHREPEVEESGLAGFLHDIGKTRVDKDILNKPGKLNSDEFVEMRKHPEYGAAIVREMEGVSEKVAEAVLGHHIRYDRAGYPEWARDKEFGTTSKIVAVADFYDATTTLRSYQRPMLPDQAMKEIRKAVGGSLDGAVVERFMELTGKYPTGSLVRLDSNEIAVVFAPSSQPCGAAVVKVVMDRQGSMLDEPELRSLISSGDCIVDLVDPLVKGIDVARYF</sequence>
<dbReference type="Gene3D" id="1.10.3210.10">
    <property type="entry name" value="Hypothetical protein af1432"/>
    <property type="match status" value="1"/>
</dbReference>
<dbReference type="InterPro" id="IPR006675">
    <property type="entry name" value="HDIG_dom"/>
</dbReference>
<proteinExistence type="predicted"/>